<gene>
    <name evidence="5" type="primary">LOC136081949</name>
</gene>
<dbReference type="GeneID" id="136081949"/>
<protein>
    <submittedName>
        <fullName evidence="5">Arrestin domain-containing protein 3-like isoform X1</fullName>
    </submittedName>
</protein>
<dbReference type="InterPro" id="IPR011022">
    <property type="entry name" value="Arrestin_C-like"/>
</dbReference>
<dbReference type="Proteomes" id="UP001652625">
    <property type="component" value="Chromosome 06"/>
</dbReference>
<evidence type="ECO:0000256" key="1">
    <source>
        <dbReference type="ARBA" id="ARBA00005298"/>
    </source>
</evidence>
<name>A0ABM4C4K0_HYDVU</name>
<evidence type="ECO:0000256" key="2">
    <source>
        <dbReference type="SAM" id="MobiDB-lite"/>
    </source>
</evidence>
<keyword evidence="4" id="KW-1185">Reference proteome</keyword>
<dbReference type="InterPro" id="IPR014756">
    <property type="entry name" value="Ig_E-set"/>
</dbReference>
<accession>A0ABM4C4K0</accession>
<sequence length="364" mass="40393">MGKLSEFVIVFDKNCKLFHPGQTVSGSVVMALTKPMKMKGIKLTVQGKAWCFWSETHAELTTYYQGSESLLGVQVWIHGNSTKFTNEAGRFSYPFNFVLPLTLPSSFEGSHGFIRYHISAEIDKPWKVNLKTTTAFGVHELIDTNLPIYNSVRPSGSTHKNVGCCCCTSGPLELTVSIDRRAYCPGEHILITAKVQNNTTTDMNGMIAKLYRHVEYCGKAIVFKKFKTTSEKIAIMKSARSIPKGQSCFWENQPFLIPATCPTSFKSSVIKVWYELSVEINVSWGSNLTAKIIVVMGTVQHLLSKSAPCLNSQSIECQTNPVLQNQTPSLADTNQLSPVIDQQPVNPKLLSQPPPKNYGSMNKL</sequence>
<dbReference type="Gene3D" id="2.60.40.640">
    <property type="match status" value="2"/>
</dbReference>
<evidence type="ECO:0000259" key="3">
    <source>
        <dbReference type="SMART" id="SM01017"/>
    </source>
</evidence>
<dbReference type="RefSeq" id="XP_065656474.1">
    <property type="nucleotide sequence ID" value="XM_065800402.1"/>
</dbReference>
<reference evidence="5" key="1">
    <citation type="submission" date="2025-08" db="UniProtKB">
        <authorList>
            <consortium name="RefSeq"/>
        </authorList>
    </citation>
    <scope>IDENTIFICATION</scope>
</reference>
<evidence type="ECO:0000313" key="5">
    <source>
        <dbReference type="RefSeq" id="XP_065656474.1"/>
    </source>
</evidence>
<organism evidence="4 5">
    <name type="scientific">Hydra vulgaris</name>
    <name type="common">Hydra</name>
    <name type="synonym">Hydra attenuata</name>
    <dbReference type="NCBI Taxonomy" id="6087"/>
    <lineage>
        <taxon>Eukaryota</taxon>
        <taxon>Metazoa</taxon>
        <taxon>Cnidaria</taxon>
        <taxon>Hydrozoa</taxon>
        <taxon>Hydroidolina</taxon>
        <taxon>Anthoathecata</taxon>
        <taxon>Aplanulata</taxon>
        <taxon>Hydridae</taxon>
        <taxon>Hydra</taxon>
    </lineage>
</organism>
<proteinExistence type="inferred from homology"/>
<comment type="similarity">
    <text evidence="1">Belongs to the arrestin family.</text>
</comment>
<feature type="region of interest" description="Disordered" evidence="2">
    <location>
        <begin position="344"/>
        <end position="364"/>
    </location>
</feature>
<dbReference type="PANTHER" id="PTHR11188:SF17">
    <property type="entry name" value="FI21816P1"/>
    <property type="match status" value="1"/>
</dbReference>
<dbReference type="Pfam" id="PF00339">
    <property type="entry name" value="Arrestin_N"/>
    <property type="match status" value="1"/>
</dbReference>
<dbReference type="InterPro" id="IPR050357">
    <property type="entry name" value="Arrestin_domain-protein"/>
</dbReference>
<evidence type="ECO:0000313" key="4">
    <source>
        <dbReference type="Proteomes" id="UP001652625"/>
    </source>
</evidence>
<dbReference type="InterPro" id="IPR011021">
    <property type="entry name" value="Arrestin-like_N"/>
</dbReference>
<dbReference type="SMART" id="SM01017">
    <property type="entry name" value="Arrestin_C"/>
    <property type="match status" value="1"/>
</dbReference>
<dbReference type="Pfam" id="PF02752">
    <property type="entry name" value="Arrestin_C"/>
    <property type="match status" value="1"/>
</dbReference>
<dbReference type="InterPro" id="IPR014752">
    <property type="entry name" value="Arrestin-like_C"/>
</dbReference>
<dbReference type="SUPFAM" id="SSF81296">
    <property type="entry name" value="E set domains"/>
    <property type="match status" value="2"/>
</dbReference>
<feature type="domain" description="Arrestin C-terminal-like" evidence="3">
    <location>
        <begin position="168"/>
        <end position="301"/>
    </location>
</feature>
<dbReference type="PANTHER" id="PTHR11188">
    <property type="entry name" value="ARRESTIN DOMAIN CONTAINING PROTEIN"/>
    <property type="match status" value="1"/>
</dbReference>